<evidence type="ECO:0000313" key="8">
    <source>
        <dbReference type="Proteomes" id="UP000199287"/>
    </source>
</evidence>
<name>A0A1I3A8P9_9FIRM</name>
<dbReference type="AlphaFoldDB" id="A0A1I3A8P9"/>
<dbReference type="EMBL" id="FOQA01000001">
    <property type="protein sequence ID" value="SFH46236.1"/>
    <property type="molecule type" value="Genomic_DNA"/>
</dbReference>
<evidence type="ECO:0000256" key="4">
    <source>
        <dbReference type="ARBA" id="ARBA00022807"/>
    </source>
</evidence>
<keyword evidence="8" id="KW-1185">Reference proteome</keyword>
<keyword evidence="1" id="KW-0690">Ribosome biogenesis</keyword>
<accession>A0A1I3A8P9</accession>
<evidence type="ECO:0000256" key="5">
    <source>
        <dbReference type="ARBA" id="ARBA00044503"/>
    </source>
</evidence>
<dbReference type="PANTHER" id="PTHR39178">
    <property type="entry name" value="HYPOTHETICAL RIBOSOME-ASSOCIATED PROTEIN"/>
    <property type="match status" value="1"/>
</dbReference>
<evidence type="ECO:0000256" key="3">
    <source>
        <dbReference type="ARBA" id="ARBA00022801"/>
    </source>
</evidence>
<dbReference type="SUPFAM" id="SSF118010">
    <property type="entry name" value="TM1457-like"/>
    <property type="match status" value="1"/>
</dbReference>
<reference evidence="8" key="1">
    <citation type="submission" date="2016-10" db="EMBL/GenBank/DDBJ databases">
        <authorList>
            <person name="Varghese N."/>
            <person name="Submissions S."/>
        </authorList>
    </citation>
    <scope>NUCLEOTIDE SEQUENCE [LARGE SCALE GENOMIC DNA]</scope>
    <source>
        <strain evidence="8">Z-7934</strain>
    </source>
</reference>
<evidence type="ECO:0000256" key="6">
    <source>
        <dbReference type="ARBA" id="ARBA00044538"/>
    </source>
</evidence>
<dbReference type="GO" id="GO:0042254">
    <property type="term" value="P:ribosome biogenesis"/>
    <property type="evidence" value="ECO:0007669"/>
    <property type="project" value="UniProtKB-KW"/>
</dbReference>
<sequence>MIQIYIFRNQQKDVVKYIVDGHANADEYGKDIVCAGISVLAQTMILGIHRILNAEPEWKSESGNLICILPDNISAESRKQINTLLETMVLGFDNIRQQYPDLIKIYTKEVR</sequence>
<evidence type="ECO:0000256" key="2">
    <source>
        <dbReference type="ARBA" id="ARBA00022670"/>
    </source>
</evidence>
<comment type="similarity">
    <text evidence="5">Belongs to the Prp family.</text>
</comment>
<dbReference type="GO" id="GO:0006508">
    <property type="term" value="P:proteolysis"/>
    <property type="evidence" value="ECO:0007669"/>
    <property type="project" value="UniProtKB-KW"/>
</dbReference>
<dbReference type="STRING" id="69895.SAMN05192551_10154"/>
<dbReference type="PANTHER" id="PTHR39178:SF1">
    <property type="entry name" value="RIBOSOMAL-PROCESSING CYSTEINE PROTEASE PRP"/>
    <property type="match status" value="1"/>
</dbReference>
<dbReference type="GO" id="GO:0008234">
    <property type="term" value="F:cysteine-type peptidase activity"/>
    <property type="evidence" value="ECO:0007669"/>
    <property type="project" value="UniProtKB-KW"/>
</dbReference>
<proteinExistence type="inferred from homology"/>
<dbReference type="OrthoDB" id="48998at2"/>
<dbReference type="InterPro" id="IPR036764">
    <property type="entry name" value="Peptidase_Prp_sf"/>
</dbReference>
<keyword evidence="2" id="KW-0645">Protease</keyword>
<keyword evidence="3" id="KW-0378">Hydrolase</keyword>
<dbReference type="InterPro" id="IPR007422">
    <property type="entry name" value="Peptidase_Prp"/>
</dbReference>
<dbReference type="Gene3D" id="3.30.70.1490">
    <property type="entry name" value="Cysteine protease Prp"/>
    <property type="match status" value="1"/>
</dbReference>
<evidence type="ECO:0000256" key="1">
    <source>
        <dbReference type="ARBA" id="ARBA00022517"/>
    </source>
</evidence>
<keyword evidence="4" id="KW-0788">Thiol protease</keyword>
<organism evidence="7 8">
    <name type="scientific">Tindallia magadiensis</name>
    <dbReference type="NCBI Taxonomy" id="69895"/>
    <lineage>
        <taxon>Bacteria</taxon>
        <taxon>Bacillati</taxon>
        <taxon>Bacillota</taxon>
        <taxon>Clostridia</taxon>
        <taxon>Peptostreptococcales</taxon>
        <taxon>Tindalliaceae</taxon>
        <taxon>Tindallia</taxon>
    </lineage>
</organism>
<dbReference type="Pfam" id="PF04327">
    <property type="entry name" value="Peptidase_Prp"/>
    <property type="match status" value="1"/>
</dbReference>
<dbReference type="CDD" id="cd16332">
    <property type="entry name" value="Prp-like"/>
    <property type="match status" value="1"/>
</dbReference>
<gene>
    <name evidence="7" type="ORF">SAMN05192551_10154</name>
</gene>
<protein>
    <recommendedName>
        <fullName evidence="6">Ribosomal processing cysteine protease Prp</fullName>
    </recommendedName>
</protein>
<dbReference type="RefSeq" id="WP_093368530.1">
    <property type="nucleotide sequence ID" value="NZ_FOQA01000001.1"/>
</dbReference>
<dbReference type="Proteomes" id="UP000199287">
    <property type="component" value="Unassembled WGS sequence"/>
</dbReference>
<evidence type="ECO:0000313" key="7">
    <source>
        <dbReference type="EMBL" id="SFH46236.1"/>
    </source>
</evidence>